<dbReference type="Proteomes" id="UP001162175">
    <property type="component" value="Unassembled WGS sequence"/>
</dbReference>
<evidence type="ECO:0000313" key="1">
    <source>
        <dbReference type="EMBL" id="MDI3349433.1"/>
    </source>
</evidence>
<comment type="caution">
    <text evidence="1">The sequence shown here is derived from an EMBL/GenBank/DDBJ whole genome shotgun (WGS) entry which is preliminary data.</text>
</comment>
<protein>
    <submittedName>
        <fullName evidence="1">Uncharacterized protein</fullName>
    </submittedName>
</protein>
<dbReference type="EMBL" id="JAPFAR010000013">
    <property type="protein sequence ID" value="MDI3349433.1"/>
    <property type="molecule type" value="Genomic_DNA"/>
</dbReference>
<name>A0AA43TW51_MYCAR</name>
<sequence>METYKGGVHLFYKWFDDDDYTYETGVTNVNVVDFTTAGTRDIIKNVLRLLCIDNQEKSVRRLN</sequence>
<proteinExistence type="predicted"/>
<accession>A0AA43TW51</accession>
<reference evidence="1" key="1">
    <citation type="submission" date="2022-11" db="EMBL/GenBank/DDBJ databases">
        <title>Draft genome of Mycoplasma arginini isolated from fly.</title>
        <authorList>
            <person name="Severgnini M."/>
            <person name="Gioia G."/>
            <person name="Cremonesi P."/>
            <person name="Moroni P."/>
            <person name="Addis M.F."/>
            <person name="Castiglioni B."/>
        </authorList>
    </citation>
    <scope>NUCLEOTIDE SEQUENCE</scope>
    <source>
        <strain evidence="1">QMP CG1-1632</strain>
    </source>
</reference>
<dbReference type="AlphaFoldDB" id="A0AA43TW51"/>
<organism evidence="1 2">
    <name type="scientific">Mycoplasmopsis arginini</name>
    <name type="common">Mycoplasma arginini</name>
    <dbReference type="NCBI Taxonomy" id="2094"/>
    <lineage>
        <taxon>Bacteria</taxon>
        <taxon>Bacillati</taxon>
        <taxon>Mycoplasmatota</taxon>
        <taxon>Mycoplasmoidales</taxon>
        <taxon>Metamycoplasmataceae</taxon>
        <taxon>Mycoplasmopsis</taxon>
    </lineage>
</organism>
<evidence type="ECO:0000313" key="2">
    <source>
        <dbReference type="Proteomes" id="UP001162175"/>
    </source>
</evidence>
<gene>
    <name evidence="1" type="ORF">DCBHLPFO_00691</name>
</gene>